<sequence>MLASHVTGNLFRKRRGEGTSFAVTHNVEQKIGDRGIVVANFLEQLLNWRAAWSYNDSQCQYESVKVLRETLGKEKFKDST</sequence>
<evidence type="ECO:0000313" key="2">
    <source>
        <dbReference type="Proteomes" id="UP000053676"/>
    </source>
</evidence>
<accession>W2T9H3</accession>
<name>W2T9H3_NECAM</name>
<dbReference type="Proteomes" id="UP000053676">
    <property type="component" value="Unassembled WGS sequence"/>
</dbReference>
<dbReference type="EMBL" id="KI659873">
    <property type="protein sequence ID" value="ETN78518.1"/>
    <property type="molecule type" value="Genomic_DNA"/>
</dbReference>
<protein>
    <submittedName>
        <fullName evidence="1">Uncharacterized protein</fullName>
    </submittedName>
</protein>
<gene>
    <name evidence="1" type="ORF">NECAME_18205</name>
</gene>
<organism evidence="1 2">
    <name type="scientific">Necator americanus</name>
    <name type="common">Human hookworm</name>
    <dbReference type="NCBI Taxonomy" id="51031"/>
    <lineage>
        <taxon>Eukaryota</taxon>
        <taxon>Metazoa</taxon>
        <taxon>Ecdysozoa</taxon>
        <taxon>Nematoda</taxon>
        <taxon>Chromadorea</taxon>
        <taxon>Rhabditida</taxon>
        <taxon>Rhabditina</taxon>
        <taxon>Rhabditomorpha</taxon>
        <taxon>Strongyloidea</taxon>
        <taxon>Ancylostomatidae</taxon>
        <taxon>Bunostominae</taxon>
        <taxon>Necator</taxon>
    </lineage>
</organism>
<dbReference type="KEGG" id="nai:NECAME_18205"/>
<reference evidence="2" key="1">
    <citation type="journal article" date="2014" name="Nat. Genet.">
        <title>Genome of the human hookworm Necator americanus.</title>
        <authorList>
            <person name="Tang Y.T."/>
            <person name="Gao X."/>
            <person name="Rosa B.A."/>
            <person name="Abubucker S."/>
            <person name="Hallsworth-Pepin K."/>
            <person name="Martin J."/>
            <person name="Tyagi R."/>
            <person name="Heizer E."/>
            <person name="Zhang X."/>
            <person name="Bhonagiri-Palsikar V."/>
            <person name="Minx P."/>
            <person name="Warren W.C."/>
            <person name="Wang Q."/>
            <person name="Zhan B."/>
            <person name="Hotez P.J."/>
            <person name="Sternberg P.W."/>
            <person name="Dougall A."/>
            <person name="Gaze S.T."/>
            <person name="Mulvenna J."/>
            <person name="Sotillo J."/>
            <person name="Ranganathan S."/>
            <person name="Rabelo E.M."/>
            <person name="Wilson R.K."/>
            <person name="Felgner P.L."/>
            <person name="Bethony J."/>
            <person name="Hawdon J.M."/>
            <person name="Gasser R.B."/>
            <person name="Loukas A."/>
            <person name="Mitreva M."/>
        </authorList>
    </citation>
    <scope>NUCLEOTIDE SEQUENCE [LARGE SCALE GENOMIC DNA]</scope>
</reference>
<keyword evidence="2" id="KW-1185">Reference proteome</keyword>
<dbReference type="AlphaFoldDB" id="W2T9H3"/>
<evidence type="ECO:0000313" key="1">
    <source>
        <dbReference type="EMBL" id="ETN78518.1"/>
    </source>
</evidence>
<proteinExistence type="predicted"/>